<dbReference type="GO" id="GO:0005524">
    <property type="term" value="F:ATP binding"/>
    <property type="evidence" value="ECO:0007669"/>
    <property type="project" value="UniProtKB-UniRule"/>
</dbReference>
<dbReference type="InterPro" id="IPR018303">
    <property type="entry name" value="ATPase_P-typ_P_site"/>
</dbReference>
<keyword evidence="14" id="KW-0406">Ion transport</keyword>
<dbReference type="Pfam" id="PF00122">
    <property type="entry name" value="E1-E2_ATPase"/>
    <property type="match status" value="1"/>
</dbReference>
<dbReference type="PRINTS" id="PR00942">
    <property type="entry name" value="CUATPASEI"/>
</dbReference>
<feature type="domain" description="HMA" evidence="20">
    <location>
        <begin position="82"/>
        <end position="147"/>
    </location>
</feature>
<dbReference type="EC" id="7.2.2.9" evidence="16"/>
<dbReference type="PROSITE" id="PS50846">
    <property type="entry name" value="HMA_2"/>
    <property type="match status" value="2"/>
</dbReference>
<evidence type="ECO:0000256" key="10">
    <source>
        <dbReference type="ARBA" id="ARBA00022842"/>
    </source>
</evidence>
<evidence type="ECO:0000256" key="16">
    <source>
        <dbReference type="ARBA" id="ARBA00038904"/>
    </source>
</evidence>
<keyword evidence="22" id="KW-1185">Reference proteome</keyword>
<reference evidence="21 22" key="1">
    <citation type="submission" date="2020-08" db="EMBL/GenBank/DDBJ databases">
        <title>Genomic Encyclopedia of Type Strains, Phase IV (KMG-IV): sequencing the most valuable type-strain genomes for metagenomic binning, comparative biology and taxonomic classification.</title>
        <authorList>
            <person name="Goeker M."/>
        </authorList>
    </citation>
    <scope>NUCLEOTIDE SEQUENCE [LARGE SCALE GENOMIC DNA]</scope>
    <source>
        <strain evidence="21 22">DSM 23240</strain>
    </source>
</reference>
<keyword evidence="3" id="KW-0813">Transport</keyword>
<dbReference type="Gene3D" id="1.20.1110.10">
    <property type="entry name" value="Calcium-transporting ATPase, transmembrane domain"/>
    <property type="match status" value="1"/>
</dbReference>
<dbReference type="SUPFAM" id="SSF56784">
    <property type="entry name" value="HAD-like"/>
    <property type="match status" value="1"/>
</dbReference>
<keyword evidence="11" id="KW-1278">Translocase</keyword>
<feature type="region of interest" description="Disordered" evidence="19">
    <location>
        <begin position="843"/>
        <end position="865"/>
    </location>
</feature>
<evidence type="ECO:0000256" key="18">
    <source>
        <dbReference type="RuleBase" id="RU362081"/>
    </source>
</evidence>
<dbReference type="FunFam" id="3.30.70.100:FF:000005">
    <property type="entry name" value="Copper-exporting P-type ATPase A"/>
    <property type="match status" value="2"/>
</dbReference>
<dbReference type="PROSITE" id="PS01047">
    <property type="entry name" value="HMA_1"/>
    <property type="match status" value="2"/>
</dbReference>
<dbReference type="NCBIfam" id="TIGR00003">
    <property type="entry name" value="copper ion binding protein"/>
    <property type="match status" value="2"/>
</dbReference>
<dbReference type="SFLD" id="SFLDF00027">
    <property type="entry name" value="p-type_atpase"/>
    <property type="match status" value="1"/>
</dbReference>
<feature type="transmembrane region" description="Helical" evidence="18">
    <location>
        <begin position="270"/>
        <end position="289"/>
    </location>
</feature>
<comment type="subcellular location">
    <subcellularLocation>
        <location evidence="18">Cell membrane</location>
    </subcellularLocation>
    <subcellularLocation>
        <location evidence="1">Endomembrane system</location>
        <topology evidence="1">Multi-pass membrane protein</topology>
    </subcellularLocation>
</comment>
<dbReference type="InterPro" id="IPR023298">
    <property type="entry name" value="ATPase_P-typ_TM_dom_sf"/>
</dbReference>
<evidence type="ECO:0000256" key="15">
    <source>
        <dbReference type="ARBA" id="ARBA00023136"/>
    </source>
</evidence>
<dbReference type="InterPro" id="IPR001757">
    <property type="entry name" value="P_typ_ATPase"/>
</dbReference>
<keyword evidence="5 18" id="KW-0479">Metal-binding</keyword>
<dbReference type="PRINTS" id="PR00119">
    <property type="entry name" value="CATATPASE"/>
</dbReference>
<dbReference type="InterPro" id="IPR036412">
    <property type="entry name" value="HAD-like_sf"/>
</dbReference>
<dbReference type="GO" id="GO:0043682">
    <property type="term" value="F:P-type divalent copper transporter activity"/>
    <property type="evidence" value="ECO:0007669"/>
    <property type="project" value="UniProtKB-EC"/>
</dbReference>
<protein>
    <recommendedName>
        <fullName evidence="16">P-type Cu(2+) transporter</fullName>
        <ecNumber evidence="16">7.2.2.9</ecNumber>
    </recommendedName>
</protein>
<evidence type="ECO:0000256" key="13">
    <source>
        <dbReference type="ARBA" id="ARBA00023008"/>
    </source>
</evidence>
<keyword evidence="15 18" id="KW-0472">Membrane</keyword>
<dbReference type="SUPFAM" id="SSF81665">
    <property type="entry name" value="Calcium ATPase, transmembrane domain M"/>
    <property type="match status" value="1"/>
</dbReference>
<dbReference type="InterPro" id="IPR017969">
    <property type="entry name" value="Heavy-metal-associated_CS"/>
</dbReference>
<proteinExistence type="inferred from homology"/>
<evidence type="ECO:0000256" key="19">
    <source>
        <dbReference type="SAM" id="MobiDB-lite"/>
    </source>
</evidence>
<feature type="transmembrane region" description="Helical" evidence="18">
    <location>
        <begin position="792"/>
        <end position="811"/>
    </location>
</feature>
<dbReference type="AlphaFoldDB" id="A0A840RR22"/>
<name>A0A840RR22_9BURK</name>
<dbReference type="Proteomes" id="UP000571084">
    <property type="component" value="Unassembled WGS sequence"/>
</dbReference>
<evidence type="ECO:0000256" key="9">
    <source>
        <dbReference type="ARBA" id="ARBA00022840"/>
    </source>
</evidence>
<dbReference type="Gene3D" id="2.70.150.10">
    <property type="entry name" value="Calcium-transporting ATPase, cytoplasmic transduction domain A"/>
    <property type="match status" value="1"/>
</dbReference>
<keyword evidence="6" id="KW-0677">Repeat</keyword>
<keyword evidence="9 18" id="KW-0067">ATP-binding</keyword>
<evidence type="ECO:0000256" key="2">
    <source>
        <dbReference type="ARBA" id="ARBA00006024"/>
    </source>
</evidence>
<feature type="transmembrane region" description="Helical" evidence="18">
    <location>
        <begin position="423"/>
        <end position="444"/>
    </location>
</feature>
<evidence type="ECO:0000313" key="21">
    <source>
        <dbReference type="EMBL" id="MBB5199436.1"/>
    </source>
</evidence>
<dbReference type="GO" id="GO:0055070">
    <property type="term" value="P:copper ion homeostasis"/>
    <property type="evidence" value="ECO:0007669"/>
    <property type="project" value="TreeGrafter"/>
</dbReference>
<feature type="transmembrane region" description="Helical" evidence="18">
    <location>
        <begin position="209"/>
        <end position="227"/>
    </location>
</feature>
<accession>A0A840RR22</accession>
<feature type="transmembrane region" description="Helical" evidence="18">
    <location>
        <begin position="239"/>
        <end position="258"/>
    </location>
</feature>
<keyword evidence="18" id="KW-1003">Cell membrane</keyword>
<feature type="transmembrane region" description="Helical" evidence="18">
    <location>
        <begin position="178"/>
        <end position="197"/>
    </location>
</feature>
<keyword evidence="10" id="KW-0460">Magnesium</keyword>
<dbReference type="PANTHER" id="PTHR43520">
    <property type="entry name" value="ATP7, ISOFORM B"/>
    <property type="match status" value="1"/>
</dbReference>
<evidence type="ECO:0000256" key="8">
    <source>
        <dbReference type="ARBA" id="ARBA00022796"/>
    </source>
</evidence>
<dbReference type="NCBIfam" id="TIGR01525">
    <property type="entry name" value="ATPase-IB_hvy"/>
    <property type="match status" value="1"/>
</dbReference>
<feature type="transmembrane region" description="Helical" evidence="18">
    <location>
        <begin position="817"/>
        <end position="834"/>
    </location>
</feature>
<feature type="domain" description="HMA" evidence="20">
    <location>
        <begin position="15"/>
        <end position="80"/>
    </location>
</feature>
<dbReference type="InterPro" id="IPR036163">
    <property type="entry name" value="HMA_dom_sf"/>
</dbReference>
<keyword evidence="7 18" id="KW-0547">Nucleotide-binding</keyword>
<dbReference type="SUPFAM" id="SSF55008">
    <property type="entry name" value="HMA, heavy metal-associated domain"/>
    <property type="match status" value="2"/>
</dbReference>
<dbReference type="GO" id="GO:0005886">
    <property type="term" value="C:plasma membrane"/>
    <property type="evidence" value="ECO:0007669"/>
    <property type="project" value="UniProtKB-SubCell"/>
</dbReference>
<keyword evidence="8" id="KW-0187">Copper transport</keyword>
<evidence type="ECO:0000256" key="14">
    <source>
        <dbReference type="ARBA" id="ARBA00023065"/>
    </source>
</evidence>
<evidence type="ECO:0000256" key="6">
    <source>
        <dbReference type="ARBA" id="ARBA00022737"/>
    </source>
</evidence>
<dbReference type="InterPro" id="IPR059000">
    <property type="entry name" value="ATPase_P-type_domA"/>
</dbReference>
<dbReference type="InterPro" id="IPR008250">
    <property type="entry name" value="ATPase_P-typ_transduc_dom_A_sf"/>
</dbReference>
<evidence type="ECO:0000256" key="12">
    <source>
        <dbReference type="ARBA" id="ARBA00022989"/>
    </source>
</evidence>
<keyword evidence="4 18" id="KW-0812">Transmembrane</keyword>
<dbReference type="Gene3D" id="3.30.70.100">
    <property type="match status" value="2"/>
</dbReference>
<comment type="caution">
    <text evidence="21">The sequence shown here is derived from an EMBL/GenBank/DDBJ whole genome shotgun (WGS) entry which is preliminary data.</text>
</comment>
<dbReference type="SFLD" id="SFLDG00002">
    <property type="entry name" value="C1.7:_P-type_atpase_like"/>
    <property type="match status" value="1"/>
</dbReference>
<dbReference type="InterPro" id="IPR044492">
    <property type="entry name" value="P_typ_ATPase_HD_dom"/>
</dbReference>
<evidence type="ECO:0000256" key="11">
    <source>
        <dbReference type="ARBA" id="ARBA00022967"/>
    </source>
</evidence>
<dbReference type="InterPro" id="IPR023214">
    <property type="entry name" value="HAD_sf"/>
</dbReference>
<evidence type="ECO:0000256" key="7">
    <source>
        <dbReference type="ARBA" id="ARBA00022741"/>
    </source>
</evidence>
<feature type="transmembrane region" description="Helical" evidence="18">
    <location>
        <begin position="456"/>
        <end position="478"/>
    </location>
</feature>
<evidence type="ECO:0000256" key="5">
    <source>
        <dbReference type="ARBA" id="ARBA00022723"/>
    </source>
</evidence>
<keyword evidence="13" id="KW-0186">Copper</keyword>
<keyword evidence="12 18" id="KW-1133">Transmembrane helix</keyword>
<dbReference type="CDD" id="cd02094">
    <property type="entry name" value="P-type_ATPase_Cu-like"/>
    <property type="match status" value="1"/>
</dbReference>
<evidence type="ECO:0000256" key="17">
    <source>
        <dbReference type="ARBA" id="ARBA00047424"/>
    </source>
</evidence>
<evidence type="ECO:0000313" key="22">
    <source>
        <dbReference type="Proteomes" id="UP000571084"/>
    </source>
</evidence>
<comment type="catalytic activity">
    <reaction evidence="17">
        <text>Cu(2+)(in) + ATP + H2O = Cu(2+)(out) + ADP + phosphate + H(+)</text>
        <dbReference type="Rhea" id="RHEA:10376"/>
        <dbReference type="ChEBI" id="CHEBI:15377"/>
        <dbReference type="ChEBI" id="CHEBI:15378"/>
        <dbReference type="ChEBI" id="CHEBI:29036"/>
        <dbReference type="ChEBI" id="CHEBI:30616"/>
        <dbReference type="ChEBI" id="CHEBI:43474"/>
        <dbReference type="ChEBI" id="CHEBI:456216"/>
        <dbReference type="EC" id="7.2.2.9"/>
    </reaction>
</comment>
<sequence length="865" mass="91020">MRNQANTAANTLTLNEFQLPIEGMSCASCVGHVEKALSKVIGVTQVSVNLATELATVSSSAETTVSQLVAAIENAGYDVTQQEVTLAVNGMSCASCVGRVEKALLKVPGVRSVAVNLATELATIETVGGIPLERLLAAVETAGYDAHLKSDANNDSGTSPVSSTQRPAVMKRLELPSWWPVAVAAVLTAPLILPMLLMLSGHHWQLSGWWQLALATPVQFWLGARFYRAAWRALKAKTGNMDLLVALGTSAAFGLSLYQLMAPGMGAQEHLYFEASAAVMTLVLLGKWLEKSAKRQTADAIHALNALRPEHATVRRDGVDQQIAIGAVRLHDVVVVRAGERFAVDGKVLDGSSHVDESLLTGESLPLPKQPNDQVSAGAINGEGVLLINTTAIGAETALSRIIRMVEHAQAAKAPIQRLVDRVSAVFVPVVLLIALMTLLGWGLSTGNWEQAILNAVAVLVIACPCALGLATPTAIIVGTGAAARYGILIKDAETLEIAHRINVVAFDKTGTLTIGQPTLITCQSVKGMQAGTHSDTDSDTDATTATVLADQELLALAAAVQHHSEHPLARSVTFAAAAKNLSYPLATEVQTVAGRGIQALVDQQRCYLGSSRWMRELGADMSALATNAEVLEASGHTISWLASKTATHSDKPVIRGLLAFGDSVKPSARLAIERLHQLSIRVVMLSGDNWGSANAIGKQLGITEIHANILPADKSNKVVDLQTGGAIVAMVGDGINDAPALAAANVGIAMATGTDVAMHAAAITLMRGDPALVADAIAISRRTYNKIRQNLFWAFVFNAVGIPLAALGILNPVLAGAAMALSSVSVVSNALLLRRWQPQQTMQKNTQNAQQNALISPHEGRHAN</sequence>
<dbReference type="CDD" id="cd00371">
    <property type="entry name" value="HMA"/>
    <property type="match status" value="2"/>
</dbReference>
<dbReference type="SFLD" id="SFLDS00003">
    <property type="entry name" value="Haloacid_Dehalogenase"/>
    <property type="match status" value="1"/>
</dbReference>
<dbReference type="Pfam" id="PF00702">
    <property type="entry name" value="Hydrolase"/>
    <property type="match status" value="1"/>
</dbReference>
<feature type="compositionally biased region" description="Polar residues" evidence="19">
    <location>
        <begin position="843"/>
        <end position="855"/>
    </location>
</feature>
<dbReference type="InterPro" id="IPR023299">
    <property type="entry name" value="ATPase_P-typ_cyto_dom_N"/>
</dbReference>
<dbReference type="SUPFAM" id="SSF81653">
    <property type="entry name" value="Calcium ATPase, transduction domain A"/>
    <property type="match status" value="1"/>
</dbReference>
<dbReference type="RefSeq" id="WP_209216702.1">
    <property type="nucleotide sequence ID" value="NZ_JAAOZT010000006.1"/>
</dbReference>
<dbReference type="InterPro" id="IPR006122">
    <property type="entry name" value="HMA_Cu_ion-bd"/>
</dbReference>
<comment type="similarity">
    <text evidence="2 18">Belongs to the cation transport ATPase (P-type) (TC 3.A.3) family. Type IB subfamily.</text>
</comment>
<dbReference type="PROSITE" id="PS00154">
    <property type="entry name" value="ATPASE_E1_E2"/>
    <property type="match status" value="1"/>
</dbReference>
<dbReference type="EMBL" id="JACHHQ010000002">
    <property type="protein sequence ID" value="MBB5199436.1"/>
    <property type="molecule type" value="Genomic_DNA"/>
</dbReference>
<dbReference type="Gene3D" id="3.40.1110.10">
    <property type="entry name" value="Calcium-transporting ATPase, cytoplasmic domain N"/>
    <property type="match status" value="1"/>
</dbReference>
<dbReference type="InterPro" id="IPR027256">
    <property type="entry name" value="P-typ_ATPase_IB"/>
</dbReference>
<dbReference type="PANTHER" id="PTHR43520:SF8">
    <property type="entry name" value="P-TYPE CU(+) TRANSPORTER"/>
    <property type="match status" value="1"/>
</dbReference>
<dbReference type="GO" id="GO:0012505">
    <property type="term" value="C:endomembrane system"/>
    <property type="evidence" value="ECO:0007669"/>
    <property type="project" value="UniProtKB-SubCell"/>
</dbReference>
<dbReference type="GO" id="GO:0005507">
    <property type="term" value="F:copper ion binding"/>
    <property type="evidence" value="ECO:0007669"/>
    <property type="project" value="InterPro"/>
</dbReference>
<organism evidence="21 22">
    <name type="scientific">Glaciimonas immobilis</name>
    <dbReference type="NCBI Taxonomy" id="728004"/>
    <lineage>
        <taxon>Bacteria</taxon>
        <taxon>Pseudomonadati</taxon>
        <taxon>Pseudomonadota</taxon>
        <taxon>Betaproteobacteria</taxon>
        <taxon>Burkholderiales</taxon>
        <taxon>Oxalobacteraceae</taxon>
        <taxon>Glaciimonas</taxon>
    </lineage>
</organism>
<dbReference type="Gene3D" id="3.40.50.1000">
    <property type="entry name" value="HAD superfamily/HAD-like"/>
    <property type="match status" value="1"/>
</dbReference>
<dbReference type="InterPro" id="IPR006121">
    <property type="entry name" value="HMA_dom"/>
</dbReference>
<dbReference type="GO" id="GO:0016887">
    <property type="term" value="F:ATP hydrolysis activity"/>
    <property type="evidence" value="ECO:0007669"/>
    <property type="project" value="InterPro"/>
</dbReference>
<evidence type="ECO:0000256" key="1">
    <source>
        <dbReference type="ARBA" id="ARBA00004127"/>
    </source>
</evidence>
<evidence type="ECO:0000259" key="20">
    <source>
        <dbReference type="PROSITE" id="PS50846"/>
    </source>
</evidence>
<dbReference type="Pfam" id="PF00403">
    <property type="entry name" value="HMA"/>
    <property type="match status" value="2"/>
</dbReference>
<dbReference type="FunFam" id="2.70.150.10:FF:000002">
    <property type="entry name" value="Copper-transporting ATPase 1, putative"/>
    <property type="match status" value="1"/>
</dbReference>
<evidence type="ECO:0000256" key="3">
    <source>
        <dbReference type="ARBA" id="ARBA00022448"/>
    </source>
</evidence>
<gene>
    <name evidence="21" type="ORF">HNR39_001263</name>
</gene>
<dbReference type="NCBIfam" id="TIGR01494">
    <property type="entry name" value="ATPase_P-type"/>
    <property type="match status" value="2"/>
</dbReference>
<evidence type="ECO:0000256" key="4">
    <source>
        <dbReference type="ARBA" id="ARBA00022692"/>
    </source>
</evidence>